<reference evidence="2" key="1">
    <citation type="journal article" date="2022" name="Plant J.">
        <title>Strategies of tolerance reflected in two North American maple genomes.</title>
        <authorList>
            <person name="McEvoy S.L."/>
            <person name="Sezen U.U."/>
            <person name="Trouern-Trend A."/>
            <person name="McMahon S.M."/>
            <person name="Schaberg P.G."/>
            <person name="Yang J."/>
            <person name="Wegrzyn J.L."/>
            <person name="Swenson N.G."/>
        </authorList>
    </citation>
    <scope>NUCLEOTIDE SEQUENCE</scope>
    <source>
        <strain evidence="2">91603</strain>
    </source>
</reference>
<sequence length="142" mass="16250">MMDSGEVVRRRRRCCGGGGRAAISMFIWVILIFSQLSLVFALLHHDQSIKSPPRKARFFHSTDDNDESFHAPPNMEKDPDSLYEDDKRIIHTGMHGRRLHEGILFPANDNINRVGRLAKAFENLDIFLELDIEPNPTKDVAH</sequence>
<feature type="transmembrane region" description="Helical" evidence="1">
    <location>
        <begin position="21"/>
        <end position="43"/>
    </location>
</feature>
<keyword evidence="1" id="KW-0812">Transmembrane</keyword>
<dbReference type="Proteomes" id="UP001064489">
    <property type="component" value="Chromosome 7"/>
</dbReference>
<protein>
    <submittedName>
        <fullName evidence="2">Uncharacterized protein</fullName>
    </submittedName>
</protein>
<dbReference type="AlphaFoldDB" id="A0AAD5IMN1"/>
<evidence type="ECO:0000313" key="3">
    <source>
        <dbReference type="Proteomes" id="UP001064489"/>
    </source>
</evidence>
<proteinExistence type="predicted"/>
<name>A0AAD5IMN1_ACENE</name>
<keyword evidence="1" id="KW-0472">Membrane</keyword>
<accession>A0AAD5IMN1</accession>
<dbReference type="InterPro" id="IPR033249">
    <property type="entry name" value="CLE_plant"/>
</dbReference>
<dbReference type="PANTHER" id="PTHR34545">
    <property type="entry name" value="CLAVATA3/ESR (CLE)-RELATED PROTEIN 22"/>
    <property type="match status" value="1"/>
</dbReference>
<comment type="caution">
    <text evidence="2">The sequence shown here is derived from an EMBL/GenBank/DDBJ whole genome shotgun (WGS) entry which is preliminary data.</text>
</comment>
<evidence type="ECO:0000256" key="1">
    <source>
        <dbReference type="SAM" id="Phobius"/>
    </source>
</evidence>
<reference evidence="2" key="2">
    <citation type="submission" date="2023-02" db="EMBL/GenBank/DDBJ databases">
        <authorList>
            <person name="Swenson N.G."/>
            <person name="Wegrzyn J.L."/>
            <person name="Mcevoy S.L."/>
        </authorList>
    </citation>
    <scope>NUCLEOTIDE SEQUENCE</scope>
    <source>
        <strain evidence="2">91603</strain>
        <tissue evidence="2">Leaf</tissue>
    </source>
</reference>
<evidence type="ECO:0000313" key="2">
    <source>
        <dbReference type="EMBL" id="KAI9169371.1"/>
    </source>
</evidence>
<dbReference type="GO" id="GO:0048731">
    <property type="term" value="P:system development"/>
    <property type="evidence" value="ECO:0007669"/>
    <property type="project" value="InterPro"/>
</dbReference>
<gene>
    <name evidence="2" type="ORF">LWI28_011369</name>
</gene>
<keyword evidence="1" id="KW-1133">Transmembrane helix</keyword>
<keyword evidence="3" id="KW-1185">Reference proteome</keyword>
<dbReference type="EMBL" id="JAJSOW010000104">
    <property type="protein sequence ID" value="KAI9169371.1"/>
    <property type="molecule type" value="Genomic_DNA"/>
</dbReference>
<dbReference type="PANTHER" id="PTHR34545:SF7">
    <property type="entry name" value="CLAVATA3_ESR (CLE)-RELATED PROTEIN 16"/>
    <property type="match status" value="1"/>
</dbReference>
<organism evidence="2 3">
    <name type="scientific">Acer negundo</name>
    <name type="common">Box elder</name>
    <dbReference type="NCBI Taxonomy" id="4023"/>
    <lineage>
        <taxon>Eukaryota</taxon>
        <taxon>Viridiplantae</taxon>
        <taxon>Streptophyta</taxon>
        <taxon>Embryophyta</taxon>
        <taxon>Tracheophyta</taxon>
        <taxon>Spermatophyta</taxon>
        <taxon>Magnoliopsida</taxon>
        <taxon>eudicotyledons</taxon>
        <taxon>Gunneridae</taxon>
        <taxon>Pentapetalae</taxon>
        <taxon>rosids</taxon>
        <taxon>malvids</taxon>
        <taxon>Sapindales</taxon>
        <taxon>Sapindaceae</taxon>
        <taxon>Hippocastanoideae</taxon>
        <taxon>Acereae</taxon>
        <taxon>Acer</taxon>
    </lineage>
</organism>